<keyword evidence="5" id="KW-1185">Reference proteome</keyword>
<evidence type="ECO:0000256" key="1">
    <source>
        <dbReference type="SAM" id="MobiDB-lite"/>
    </source>
</evidence>
<sequence>MNVFLTVLTGLLLLFTLLSLVRNDYWVFRVNDYPRLQKFTLSVICLILLLNLYNGNDTLFWILTVSIALNIIYLGCQILPFTTLGNKQVYRANTVKPNQSVSIMISNVYQYNTNIKGCLSEIYKTNPDIVFLLETNNTWKKGTEELKEKYPHHVLVPQENTYGMLLYSKLKLTNTAVKFIVEDDVPSIHTCFTLKNGQEVQLYGVHPTPPSPTENIRATERDKELLLLADIVAEQSNPVIVIGDLNDVAWSHTTKLFLKMSGLLDPRRGRGFFNSFHAKYPFLRFPLDHAFISPNFRLNTIKRLNNYGSDHFPIFIDVQYEPEGSSNEHEVLQPDSDDVAEAKEKKNKT</sequence>
<keyword evidence="4" id="KW-0540">Nuclease</keyword>
<accession>A0ABX8V5I4</accession>
<dbReference type="SUPFAM" id="SSF56219">
    <property type="entry name" value="DNase I-like"/>
    <property type="match status" value="1"/>
</dbReference>
<keyword evidence="2" id="KW-0812">Transmembrane</keyword>
<dbReference type="InterPro" id="IPR036691">
    <property type="entry name" value="Endo/exonu/phosph_ase_sf"/>
</dbReference>
<evidence type="ECO:0000313" key="5">
    <source>
        <dbReference type="Proteomes" id="UP000825381"/>
    </source>
</evidence>
<feature type="transmembrane region" description="Helical" evidence="2">
    <location>
        <begin position="36"/>
        <end position="53"/>
    </location>
</feature>
<evidence type="ECO:0000259" key="3">
    <source>
        <dbReference type="Pfam" id="PF03372"/>
    </source>
</evidence>
<dbReference type="InterPro" id="IPR005135">
    <property type="entry name" value="Endo/exonuclease/phosphatase"/>
</dbReference>
<feature type="domain" description="Endonuclease/exonuclease/phosphatase" evidence="3">
    <location>
        <begin position="115"/>
        <end position="311"/>
    </location>
</feature>
<protein>
    <submittedName>
        <fullName evidence="4">Endonuclease/exonuclease/phosphatase family protein</fullName>
    </submittedName>
</protein>
<organism evidence="4 5">
    <name type="scientific">Flavobacterium litorale</name>
    <dbReference type="NCBI Taxonomy" id="2856519"/>
    <lineage>
        <taxon>Bacteria</taxon>
        <taxon>Pseudomonadati</taxon>
        <taxon>Bacteroidota</taxon>
        <taxon>Flavobacteriia</taxon>
        <taxon>Flavobacteriales</taxon>
        <taxon>Flavobacteriaceae</taxon>
        <taxon>Flavobacterium</taxon>
    </lineage>
</organism>
<name>A0ABX8V5I4_9FLAO</name>
<keyword evidence="4" id="KW-0255">Endonuclease</keyword>
<dbReference type="Proteomes" id="UP000825381">
    <property type="component" value="Chromosome"/>
</dbReference>
<gene>
    <name evidence="4" type="ORF">K1I41_07370</name>
</gene>
<dbReference type="RefSeq" id="WP_220639733.1">
    <property type="nucleotide sequence ID" value="NZ_CP080429.1"/>
</dbReference>
<keyword evidence="4" id="KW-0378">Hydrolase</keyword>
<keyword evidence="2" id="KW-1133">Transmembrane helix</keyword>
<proteinExistence type="predicted"/>
<dbReference type="EMBL" id="CP080429">
    <property type="protein sequence ID" value="QYJ67388.1"/>
    <property type="molecule type" value="Genomic_DNA"/>
</dbReference>
<evidence type="ECO:0000256" key="2">
    <source>
        <dbReference type="SAM" id="Phobius"/>
    </source>
</evidence>
<reference evidence="4 5" key="1">
    <citation type="submission" date="2021-07" db="EMBL/GenBank/DDBJ databases">
        <title>Flavobacterium WSW3-B6 sp.nov, isolated from seaweed.</title>
        <authorList>
            <person name="Muhammad N."/>
            <person name="Ho H."/>
            <person name="Lee Y.-J."/>
            <person name="Nguyen T."/>
            <person name="Ho J."/>
            <person name="Kim S.-G."/>
        </authorList>
    </citation>
    <scope>NUCLEOTIDE SEQUENCE [LARGE SCALE GENOMIC DNA]</scope>
    <source>
        <strain evidence="4 5">WSW3-B6</strain>
    </source>
</reference>
<dbReference type="Pfam" id="PF03372">
    <property type="entry name" value="Exo_endo_phos"/>
    <property type="match status" value="1"/>
</dbReference>
<evidence type="ECO:0000313" key="4">
    <source>
        <dbReference type="EMBL" id="QYJ67388.1"/>
    </source>
</evidence>
<keyword evidence="2" id="KW-0472">Membrane</keyword>
<feature type="transmembrane region" description="Helical" evidence="2">
    <location>
        <begin position="60"/>
        <end position="81"/>
    </location>
</feature>
<feature type="compositionally biased region" description="Basic and acidic residues" evidence="1">
    <location>
        <begin position="340"/>
        <end position="349"/>
    </location>
</feature>
<dbReference type="Gene3D" id="3.60.10.10">
    <property type="entry name" value="Endonuclease/exonuclease/phosphatase"/>
    <property type="match status" value="1"/>
</dbReference>
<feature type="region of interest" description="Disordered" evidence="1">
    <location>
        <begin position="325"/>
        <end position="349"/>
    </location>
</feature>
<dbReference type="GO" id="GO:0004519">
    <property type="term" value="F:endonuclease activity"/>
    <property type="evidence" value="ECO:0007669"/>
    <property type="project" value="UniProtKB-KW"/>
</dbReference>